<organism evidence="4 5">
    <name type="scientific">Caulobacter mirabilis</name>
    <dbReference type="NCBI Taxonomy" id="69666"/>
    <lineage>
        <taxon>Bacteria</taxon>
        <taxon>Pseudomonadati</taxon>
        <taxon>Pseudomonadota</taxon>
        <taxon>Alphaproteobacteria</taxon>
        <taxon>Caulobacterales</taxon>
        <taxon>Caulobacteraceae</taxon>
        <taxon>Caulobacter</taxon>
    </lineage>
</organism>
<dbReference type="KEGG" id="cmb:CSW64_06175"/>
<protein>
    <recommendedName>
        <fullName evidence="3">Response regulatory domain-containing protein</fullName>
    </recommendedName>
</protein>
<dbReference type="PROSITE" id="PS50110">
    <property type="entry name" value="RESPONSE_REGULATORY"/>
    <property type="match status" value="1"/>
</dbReference>
<feature type="region of interest" description="Disordered" evidence="2">
    <location>
        <begin position="123"/>
        <end position="150"/>
    </location>
</feature>
<evidence type="ECO:0000313" key="4">
    <source>
        <dbReference type="EMBL" id="ATQ42030.1"/>
    </source>
</evidence>
<reference evidence="4 5" key="1">
    <citation type="submission" date="2017-10" db="EMBL/GenBank/DDBJ databases">
        <title>Genome sequence of Caulobacter mirabilis FWC38.</title>
        <authorList>
            <person name="Fiebig A."/>
            <person name="Crosson S."/>
        </authorList>
    </citation>
    <scope>NUCLEOTIDE SEQUENCE [LARGE SCALE GENOMIC DNA]</scope>
    <source>
        <strain evidence="4 5">FWC 38</strain>
    </source>
</reference>
<evidence type="ECO:0000256" key="2">
    <source>
        <dbReference type="SAM" id="MobiDB-lite"/>
    </source>
</evidence>
<dbReference type="SUPFAM" id="SSF52172">
    <property type="entry name" value="CheY-like"/>
    <property type="match status" value="1"/>
</dbReference>
<evidence type="ECO:0000259" key="3">
    <source>
        <dbReference type="PROSITE" id="PS50110"/>
    </source>
</evidence>
<feature type="domain" description="Response regulatory" evidence="3">
    <location>
        <begin position="1"/>
        <end position="106"/>
    </location>
</feature>
<name>A0A2D2AVJ4_9CAUL</name>
<dbReference type="EMBL" id="CP024201">
    <property type="protein sequence ID" value="ATQ42030.1"/>
    <property type="molecule type" value="Genomic_DNA"/>
</dbReference>
<dbReference type="GO" id="GO:0000160">
    <property type="term" value="P:phosphorelay signal transduction system"/>
    <property type="evidence" value="ECO:0007669"/>
    <property type="project" value="InterPro"/>
</dbReference>
<dbReference type="Gene3D" id="3.40.50.2300">
    <property type="match status" value="1"/>
</dbReference>
<gene>
    <name evidence="4" type="ORF">CSW64_06175</name>
</gene>
<dbReference type="InterPro" id="IPR001789">
    <property type="entry name" value="Sig_transdc_resp-reg_receiver"/>
</dbReference>
<dbReference type="InterPro" id="IPR011006">
    <property type="entry name" value="CheY-like_superfamily"/>
</dbReference>
<sequence length="150" mass="16847">MLVAMLGGFGLRRVQRSRYPSQIPLWTEQGFDLIFVGVTAINLHELDSISALRRSVDHPSRTAPVVVMSSYTPRSLIERAREAGATFVLSKPLQARTVFDRILWLAKTPREFVDMDAYFGPDRRMRDDGPPLGEADRRAGDPLDHAAAIR</sequence>
<dbReference type="RefSeq" id="WP_099621286.1">
    <property type="nucleotide sequence ID" value="NZ_CP024201.1"/>
</dbReference>
<keyword evidence="5" id="KW-1185">Reference proteome</keyword>
<evidence type="ECO:0000313" key="5">
    <source>
        <dbReference type="Proteomes" id="UP000228945"/>
    </source>
</evidence>
<dbReference type="AlphaFoldDB" id="A0A2D2AVJ4"/>
<accession>A0A2D2AVJ4</accession>
<dbReference type="Proteomes" id="UP000228945">
    <property type="component" value="Chromosome"/>
</dbReference>
<feature type="compositionally biased region" description="Basic and acidic residues" evidence="2">
    <location>
        <begin position="123"/>
        <end position="144"/>
    </location>
</feature>
<dbReference type="OrthoDB" id="7202050at2"/>
<proteinExistence type="predicted"/>
<evidence type="ECO:0000256" key="1">
    <source>
        <dbReference type="PROSITE-ProRule" id="PRU00169"/>
    </source>
</evidence>
<comment type="caution">
    <text evidence="1">Lacks conserved residue(s) required for the propagation of feature annotation.</text>
</comment>